<dbReference type="STRING" id="1123265.GCA_000686625_04624"/>
<evidence type="ECO:0000313" key="3">
    <source>
        <dbReference type="Proteomes" id="UP000308196"/>
    </source>
</evidence>
<accession>A0A4U9VYM7</accession>
<dbReference type="AlphaFoldDB" id="A0A4U9VYM7"/>
<feature type="signal peptide" evidence="1">
    <location>
        <begin position="1"/>
        <end position="22"/>
    </location>
</feature>
<organism evidence="2 3">
    <name type="scientific">Sphingobacterium thalpophilum</name>
    <dbReference type="NCBI Taxonomy" id="259"/>
    <lineage>
        <taxon>Bacteria</taxon>
        <taxon>Pseudomonadati</taxon>
        <taxon>Bacteroidota</taxon>
        <taxon>Sphingobacteriia</taxon>
        <taxon>Sphingobacteriales</taxon>
        <taxon>Sphingobacteriaceae</taxon>
        <taxon>Sphingobacterium</taxon>
    </lineage>
</organism>
<keyword evidence="1" id="KW-0732">Signal</keyword>
<evidence type="ECO:0000256" key="1">
    <source>
        <dbReference type="SAM" id="SignalP"/>
    </source>
</evidence>
<proteinExistence type="predicted"/>
<evidence type="ECO:0008006" key="4">
    <source>
        <dbReference type="Google" id="ProtNLM"/>
    </source>
</evidence>
<sequence length="150" mass="17672">MKTLLTSIYFIVFLGFTMQSQAQTKEETIGWLKEKLSNNIMGRHNDPERFTEIRLMSVDEYKIVFVFKFKNYANEMKNMKEVLPISISSIDENGHFKYSDKVCQTTYDGNTKFENMSWLTIAPLEENIRARIEKALKHLTSIRPKIQETF</sequence>
<dbReference type="RefSeq" id="WP_138096928.1">
    <property type="nucleotide sequence ID" value="NZ_LR590484.1"/>
</dbReference>
<dbReference type="EMBL" id="LR590484">
    <property type="protein sequence ID" value="VTR48854.1"/>
    <property type="molecule type" value="Genomic_DNA"/>
</dbReference>
<dbReference type="Proteomes" id="UP000308196">
    <property type="component" value="Chromosome"/>
</dbReference>
<name>A0A4U9VYM7_9SPHI</name>
<feature type="chain" id="PRO_5020846984" description="DUF4468 domain-containing protein" evidence="1">
    <location>
        <begin position="23"/>
        <end position="150"/>
    </location>
</feature>
<dbReference type="KEGG" id="stha:NCTC11429_03771"/>
<protein>
    <recommendedName>
        <fullName evidence="4">DUF4468 domain-containing protein</fullName>
    </recommendedName>
</protein>
<dbReference type="GeneID" id="78464416"/>
<evidence type="ECO:0000313" key="2">
    <source>
        <dbReference type="EMBL" id="VTR48854.1"/>
    </source>
</evidence>
<reference evidence="2 3" key="1">
    <citation type="submission" date="2019-05" db="EMBL/GenBank/DDBJ databases">
        <authorList>
            <consortium name="Pathogen Informatics"/>
        </authorList>
    </citation>
    <scope>NUCLEOTIDE SEQUENCE [LARGE SCALE GENOMIC DNA]</scope>
    <source>
        <strain evidence="2 3">NCTC11429</strain>
    </source>
</reference>
<gene>
    <name evidence="2" type="ORF">NCTC11429_03771</name>
</gene>